<name>A0A1Y4LPT0_9FIRM</name>
<evidence type="ECO:0000256" key="1">
    <source>
        <dbReference type="ARBA" id="ARBA00010838"/>
    </source>
</evidence>
<evidence type="ECO:0000256" key="3">
    <source>
        <dbReference type="ARBA" id="ARBA00023295"/>
    </source>
</evidence>
<dbReference type="FunFam" id="3.20.20.80:FF:000004">
    <property type="entry name" value="Beta-glucosidase 6-phospho-beta-glucosidase"/>
    <property type="match status" value="1"/>
</dbReference>
<dbReference type="InterPro" id="IPR001360">
    <property type="entry name" value="Glyco_hydro_1"/>
</dbReference>
<comment type="caution">
    <text evidence="5">The sequence shown here is derived from an EMBL/GenBank/DDBJ whole genome shotgun (WGS) entry which is preliminary data.</text>
</comment>
<gene>
    <name evidence="5" type="ORF">B5F14_08705</name>
</gene>
<accession>A0A1Y4LPT0</accession>
<dbReference type="RefSeq" id="WP_087159022.1">
    <property type="nucleotide sequence ID" value="NZ_NFKM01000019.1"/>
</dbReference>
<dbReference type="Gene3D" id="3.20.20.80">
    <property type="entry name" value="Glycosidases"/>
    <property type="match status" value="1"/>
</dbReference>
<dbReference type="Proteomes" id="UP000195447">
    <property type="component" value="Unassembled WGS sequence"/>
</dbReference>
<keyword evidence="6" id="KW-1185">Reference proteome</keyword>
<dbReference type="GO" id="GO:0005829">
    <property type="term" value="C:cytosol"/>
    <property type="evidence" value="ECO:0007669"/>
    <property type="project" value="TreeGrafter"/>
</dbReference>
<dbReference type="AlphaFoldDB" id="A0A1Y4LPT0"/>
<sequence length="462" mass="54895">MNQKNLIPDHFMIGTSSSAWQIEGCAGKSETQKSWADLFYETDPSRWHDQIGPEKASDFYHHYKEDIKTMADFKMNTFRFTIQWARFMKDALKKEVDKEAVAYYRDVIQTIKVHGMKPIVSLEHWDIPAILLEKYDGWASRETVDLYVDYVQKVLDEFHDEVDLWFAFTEPNIPIDNGYIKKIWYPFVHDPQRAYQAHFHKILATAKAVEISRKYENVKMGAMVHMTPVYSRSKDARDVEAAYYTDLFEVRLYLDAYLKGEIPSEIFTELSKHGCLFEFKEEDLKQIKENQIDLLGIDYYFPIRVKARESAYDGPFCSKYYYEDYVWPQREYNADRGWEIYPQAIYDIAMRIKKEYGNKPWFISENGIGIENENRFRNNDGYIDDEYRIDFIKRHLSYAIKAQAEGCNCHGYLIWSFIDNLSAINAFKNRYGLLELDLDTYKRIPKKSLYWLKKVLEQGYLD</sequence>
<proteinExistence type="inferred from homology"/>
<dbReference type="EMBL" id="NFKM01000019">
    <property type="protein sequence ID" value="OUP57830.1"/>
    <property type="molecule type" value="Genomic_DNA"/>
</dbReference>
<dbReference type="Pfam" id="PF00232">
    <property type="entry name" value="Glyco_hydro_1"/>
    <property type="match status" value="1"/>
</dbReference>
<dbReference type="SUPFAM" id="SSF51445">
    <property type="entry name" value="(Trans)glycosidases"/>
    <property type="match status" value="1"/>
</dbReference>
<organism evidence="5 6">
    <name type="scientific">Faecalitalea cylindroides</name>
    <dbReference type="NCBI Taxonomy" id="39483"/>
    <lineage>
        <taxon>Bacteria</taxon>
        <taxon>Bacillati</taxon>
        <taxon>Bacillota</taxon>
        <taxon>Erysipelotrichia</taxon>
        <taxon>Erysipelotrichales</taxon>
        <taxon>Erysipelotrichaceae</taxon>
        <taxon>Faecalitalea</taxon>
    </lineage>
</organism>
<dbReference type="PANTHER" id="PTHR10353">
    <property type="entry name" value="GLYCOSYL HYDROLASE"/>
    <property type="match status" value="1"/>
</dbReference>
<evidence type="ECO:0000313" key="6">
    <source>
        <dbReference type="Proteomes" id="UP000195447"/>
    </source>
</evidence>
<dbReference type="GO" id="GO:0016052">
    <property type="term" value="P:carbohydrate catabolic process"/>
    <property type="evidence" value="ECO:0007669"/>
    <property type="project" value="TreeGrafter"/>
</dbReference>
<evidence type="ECO:0000256" key="4">
    <source>
        <dbReference type="RuleBase" id="RU003690"/>
    </source>
</evidence>
<evidence type="ECO:0000256" key="2">
    <source>
        <dbReference type="ARBA" id="ARBA00022801"/>
    </source>
</evidence>
<comment type="similarity">
    <text evidence="1 4">Belongs to the glycosyl hydrolase 1 family.</text>
</comment>
<protein>
    <submittedName>
        <fullName evidence="5">Glycosyl hydrolase family 1</fullName>
    </submittedName>
</protein>
<evidence type="ECO:0000313" key="5">
    <source>
        <dbReference type="EMBL" id="OUP57830.1"/>
    </source>
</evidence>
<dbReference type="PRINTS" id="PR00131">
    <property type="entry name" value="GLHYDRLASE1"/>
</dbReference>
<dbReference type="GO" id="GO:0008422">
    <property type="term" value="F:beta-glucosidase activity"/>
    <property type="evidence" value="ECO:0007669"/>
    <property type="project" value="TreeGrafter"/>
</dbReference>
<keyword evidence="2 5" id="KW-0378">Hydrolase</keyword>
<dbReference type="InterPro" id="IPR017853">
    <property type="entry name" value="GH"/>
</dbReference>
<dbReference type="PANTHER" id="PTHR10353:SF139">
    <property type="entry name" value="6-PHOSPHO-BETA-GLUCOSIDASE GMUD"/>
    <property type="match status" value="1"/>
</dbReference>
<reference evidence="6" key="1">
    <citation type="submission" date="2017-04" db="EMBL/GenBank/DDBJ databases">
        <title>Function of individual gut microbiota members based on whole genome sequencing of pure cultures obtained from chicken caecum.</title>
        <authorList>
            <person name="Medvecky M."/>
            <person name="Cejkova D."/>
            <person name="Polansky O."/>
            <person name="Karasova D."/>
            <person name="Kubasova T."/>
            <person name="Cizek A."/>
            <person name="Rychlik I."/>
        </authorList>
    </citation>
    <scope>NUCLEOTIDE SEQUENCE [LARGE SCALE GENOMIC DNA]</scope>
    <source>
        <strain evidence="6">An178</strain>
    </source>
</reference>
<keyword evidence="3" id="KW-0326">Glycosidase</keyword>